<dbReference type="EC" id="2.4.-.-" evidence="6"/>
<dbReference type="InterPro" id="IPR029044">
    <property type="entry name" value="Nucleotide-diphossugar_trans"/>
</dbReference>
<evidence type="ECO:0000256" key="2">
    <source>
        <dbReference type="ARBA" id="ARBA00022676"/>
    </source>
</evidence>
<comment type="similarity">
    <text evidence="1">Belongs to the glycosyltransferase 2 family.</text>
</comment>
<keyword evidence="3 6" id="KW-0808">Transferase</keyword>
<dbReference type="PANTHER" id="PTHR43630:SF1">
    <property type="entry name" value="POLY-BETA-1,6-N-ACETYL-D-GLUCOSAMINE SYNTHASE"/>
    <property type="match status" value="1"/>
</dbReference>
<dbReference type="EMBL" id="JBHMEW010000048">
    <property type="protein sequence ID" value="MFB9211435.1"/>
    <property type="molecule type" value="Genomic_DNA"/>
</dbReference>
<accession>A0ABV5J5E8</accession>
<dbReference type="InterPro" id="IPR001173">
    <property type="entry name" value="Glyco_trans_2-like"/>
</dbReference>
<evidence type="ECO:0000256" key="4">
    <source>
        <dbReference type="SAM" id="Phobius"/>
    </source>
</evidence>
<dbReference type="PANTHER" id="PTHR43630">
    <property type="entry name" value="POLY-BETA-1,6-N-ACETYL-D-GLUCOSAMINE SYNTHASE"/>
    <property type="match status" value="1"/>
</dbReference>
<keyword evidence="4" id="KW-0812">Transmembrane</keyword>
<comment type="caution">
    <text evidence="6">The sequence shown here is derived from an EMBL/GenBank/DDBJ whole genome shotgun (WGS) entry which is preliminary data.</text>
</comment>
<dbReference type="GO" id="GO:0016757">
    <property type="term" value="F:glycosyltransferase activity"/>
    <property type="evidence" value="ECO:0007669"/>
    <property type="project" value="UniProtKB-KW"/>
</dbReference>
<evidence type="ECO:0000256" key="3">
    <source>
        <dbReference type="ARBA" id="ARBA00022679"/>
    </source>
</evidence>
<gene>
    <name evidence="6" type="ORF">ACFFUR_06435</name>
</gene>
<keyword evidence="4" id="KW-0472">Membrane</keyword>
<keyword evidence="7" id="KW-1185">Reference proteome</keyword>
<keyword evidence="2 6" id="KW-0328">Glycosyltransferase</keyword>
<dbReference type="RefSeq" id="WP_290246600.1">
    <property type="nucleotide sequence ID" value="NZ_JAUFQT010000001.1"/>
</dbReference>
<evidence type="ECO:0000256" key="1">
    <source>
        <dbReference type="ARBA" id="ARBA00006739"/>
    </source>
</evidence>
<name>A0ABV5J5E8_9BACT</name>
<proteinExistence type="inferred from homology"/>
<dbReference type="SUPFAM" id="SSF53448">
    <property type="entry name" value="Nucleotide-diphospho-sugar transferases"/>
    <property type="match status" value="1"/>
</dbReference>
<organism evidence="6 7">
    <name type="scientific">Echinicola jeungdonensis</name>
    <dbReference type="NCBI Taxonomy" id="709343"/>
    <lineage>
        <taxon>Bacteria</taxon>
        <taxon>Pseudomonadati</taxon>
        <taxon>Bacteroidota</taxon>
        <taxon>Cytophagia</taxon>
        <taxon>Cytophagales</taxon>
        <taxon>Cyclobacteriaceae</taxon>
        <taxon>Echinicola</taxon>
    </lineage>
</organism>
<evidence type="ECO:0000259" key="5">
    <source>
        <dbReference type="Pfam" id="PF00535"/>
    </source>
</evidence>
<dbReference type="Pfam" id="PF00535">
    <property type="entry name" value="Glycos_transf_2"/>
    <property type="match status" value="1"/>
</dbReference>
<evidence type="ECO:0000313" key="6">
    <source>
        <dbReference type="EMBL" id="MFB9211435.1"/>
    </source>
</evidence>
<dbReference type="Gene3D" id="3.90.550.10">
    <property type="entry name" value="Spore Coat Polysaccharide Biosynthesis Protein SpsA, Chain A"/>
    <property type="match status" value="1"/>
</dbReference>
<dbReference type="Proteomes" id="UP001589654">
    <property type="component" value="Unassembled WGS sequence"/>
</dbReference>
<evidence type="ECO:0000313" key="7">
    <source>
        <dbReference type="Proteomes" id="UP001589654"/>
    </source>
</evidence>
<feature type="transmembrane region" description="Helical" evidence="4">
    <location>
        <begin position="336"/>
        <end position="356"/>
    </location>
</feature>
<sequence>MISLISIFLVFLLLIQDLLLWILLKYHFQDYSKPIEEGSWPRISVLIPARNEAQYLPQCLKALEKLRYPPEKIEFIIGNDESTDQTEAIIKAWAGKEHNRVYVNVSPQKGNLMNGKANALVQLIQVAEGELFLFTDADCEVNPEWAREMVRAFTPEKGMVIGISRVKAKSFWERWQGMDWWLTLSMVKVASDLGQSLTGVGNNMLVSKEAYNSVGGFEALPFSVTEDFELGRAIWAKGYRPVHQVSLLSLALTKAENNVLDLLRQRKRWTQGAMGLPWFWKMALVMQLLFFPAIIYLVFQNFTFGLLLWAIKIFLQMNLMQYYAQKTKTRLPFIPLLFFEVYYAVISWSTIVYYFWPSKIKWKERNY</sequence>
<feature type="domain" description="Glycosyltransferase 2-like" evidence="5">
    <location>
        <begin position="44"/>
        <end position="213"/>
    </location>
</feature>
<keyword evidence="4" id="KW-1133">Transmembrane helix</keyword>
<reference evidence="6 7" key="1">
    <citation type="submission" date="2024-09" db="EMBL/GenBank/DDBJ databases">
        <authorList>
            <person name="Sun Q."/>
            <person name="Mori K."/>
        </authorList>
    </citation>
    <scope>NUCLEOTIDE SEQUENCE [LARGE SCALE GENOMIC DNA]</scope>
    <source>
        <strain evidence="6 7">CECT 7682</strain>
    </source>
</reference>
<protein>
    <submittedName>
        <fullName evidence="6">Glycosyltransferase</fullName>
        <ecNumber evidence="6">2.4.-.-</ecNumber>
    </submittedName>
</protein>